<comment type="caution">
    <text evidence="2">The sequence shown here is derived from an EMBL/GenBank/DDBJ whole genome shotgun (WGS) entry which is preliminary data.</text>
</comment>
<keyword evidence="1" id="KW-0812">Transmembrane</keyword>
<accession>X1C4M9</accession>
<protein>
    <submittedName>
        <fullName evidence="2">Uncharacterized protein</fullName>
    </submittedName>
</protein>
<name>X1C4M9_9ZZZZ</name>
<sequence length="49" mass="5551">LHDFVAGTEFLHWLPDFDPVIIAGFQLHHLYIGALIMLVGLVLATKYDE</sequence>
<organism evidence="2">
    <name type="scientific">marine sediment metagenome</name>
    <dbReference type="NCBI Taxonomy" id="412755"/>
    <lineage>
        <taxon>unclassified sequences</taxon>
        <taxon>metagenomes</taxon>
        <taxon>ecological metagenomes</taxon>
    </lineage>
</organism>
<evidence type="ECO:0000313" key="2">
    <source>
        <dbReference type="EMBL" id="GAH02322.1"/>
    </source>
</evidence>
<dbReference type="AlphaFoldDB" id="X1C4M9"/>
<feature type="transmembrane region" description="Helical" evidence="1">
    <location>
        <begin position="20"/>
        <end position="44"/>
    </location>
</feature>
<feature type="non-terminal residue" evidence="2">
    <location>
        <position position="1"/>
    </location>
</feature>
<evidence type="ECO:0000256" key="1">
    <source>
        <dbReference type="SAM" id="Phobius"/>
    </source>
</evidence>
<keyword evidence="1" id="KW-1133">Transmembrane helix</keyword>
<gene>
    <name evidence="2" type="ORF">S01H4_37711</name>
</gene>
<dbReference type="EMBL" id="BART01020278">
    <property type="protein sequence ID" value="GAH02322.1"/>
    <property type="molecule type" value="Genomic_DNA"/>
</dbReference>
<proteinExistence type="predicted"/>
<reference evidence="2" key="1">
    <citation type="journal article" date="2014" name="Front. Microbiol.">
        <title>High frequency of phylogenetically diverse reductive dehalogenase-homologous genes in deep subseafloor sedimentary metagenomes.</title>
        <authorList>
            <person name="Kawai M."/>
            <person name="Futagami T."/>
            <person name="Toyoda A."/>
            <person name="Takaki Y."/>
            <person name="Nishi S."/>
            <person name="Hori S."/>
            <person name="Arai W."/>
            <person name="Tsubouchi T."/>
            <person name="Morono Y."/>
            <person name="Uchiyama I."/>
            <person name="Ito T."/>
            <person name="Fujiyama A."/>
            <person name="Inagaki F."/>
            <person name="Takami H."/>
        </authorList>
    </citation>
    <scope>NUCLEOTIDE SEQUENCE</scope>
    <source>
        <strain evidence="2">Expedition CK06-06</strain>
    </source>
</reference>
<keyword evidence="1" id="KW-0472">Membrane</keyword>